<name>A0AAV6VBW3_9ARAC</name>
<evidence type="ECO:0000256" key="3">
    <source>
        <dbReference type="ARBA" id="ARBA00022574"/>
    </source>
</evidence>
<dbReference type="GO" id="GO:0007309">
    <property type="term" value="P:oocyte axis specification"/>
    <property type="evidence" value="ECO:0007669"/>
    <property type="project" value="TreeGrafter"/>
</dbReference>
<proteinExistence type="predicted"/>
<evidence type="ECO:0000256" key="2">
    <source>
        <dbReference type="ARBA" id="ARBA00022490"/>
    </source>
</evidence>
<evidence type="ECO:0000256" key="5">
    <source>
        <dbReference type="PROSITE-ProRule" id="PRU00221"/>
    </source>
</evidence>
<comment type="caution">
    <text evidence="6">The sequence shown here is derived from an EMBL/GenBank/DDBJ whole genome shotgun (WGS) entry which is preliminary data.</text>
</comment>
<keyword evidence="3 5" id="KW-0853">WD repeat</keyword>
<reference evidence="6 7" key="1">
    <citation type="journal article" date="2022" name="Nat. Ecol. Evol.">
        <title>A masculinizing supergene underlies an exaggerated male reproductive morph in a spider.</title>
        <authorList>
            <person name="Hendrickx F."/>
            <person name="De Corte Z."/>
            <person name="Sonet G."/>
            <person name="Van Belleghem S.M."/>
            <person name="Kostlbacher S."/>
            <person name="Vangestel C."/>
        </authorList>
    </citation>
    <scope>NUCLEOTIDE SEQUENCE [LARGE SCALE GENOMIC DNA]</scope>
    <source>
        <strain evidence="6">W744_W776</strain>
    </source>
</reference>
<dbReference type="Pfam" id="PF00400">
    <property type="entry name" value="WD40"/>
    <property type="match status" value="3"/>
</dbReference>
<gene>
    <name evidence="6" type="ORF">JTE90_024579</name>
</gene>
<dbReference type="Gene3D" id="2.130.10.10">
    <property type="entry name" value="YVTN repeat-like/Quinoprotein amine dehydrogenase"/>
    <property type="match status" value="1"/>
</dbReference>
<dbReference type="InterPro" id="IPR001680">
    <property type="entry name" value="WD40_rpt"/>
</dbReference>
<dbReference type="GO" id="GO:0034709">
    <property type="term" value="C:methylosome"/>
    <property type="evidence" value="ECO:0007669"/>
    <property type="project" value="TreeGrafter"/>
</dbReference>
<dbReference type="SMART" id="SM00320">
    <property type="entry name" value="WD40"/>
    <property type="match status" value="5"/>
</dbReference>
<dbReference type="SUPFAM" id="SSF50978">
    <property type="entry name" value="WD40 repeat-like"/>
    <property type="match status" value="1"/>
</dbReference>
<dbReference type="InterPro" id="IPR019775">
    <property type="entry name" value="WD40_repeat_CS"/>
</dbReference>
<dbReference type="InterPro" id="IPR052139">
    <property type="entry name" value="Methylosome_Comp_WDR77"/>
</dbReference>
<evidence type="ECO:0000256" key="1">
    <source>
        <dbReference type="ARBA" id="ARBA00004496"/>
    </source>
</evidence>
<dbReference type="AlphaFoldDB" id="A0AAV6VBW3"/>
<sequence>MTSIIPAVVENHLDAIHCASDGKVILTSSNLTGRYWNGSLWCFANFKDAPDVEKCLTGIDVSSGICDLEALGNDFYALGLDSGGLEVYKLSTDPDNFTWTFGICEHDDYISSISLNSDKTHIVSAGADRCIKIWDVSSWSTTATYTPVHDGIIWQVACSVDDSNVFVTCGQDGKVLLFDLRLPKPASVIDTSFLKGAPTAVCWNPKSSSTFFVGDDSGVIALKDMKNTGFLSSTHVHKRRVHRMCFSKSRSMLASCADDVDVAVMSYEKEDPTPEYQSTEHEDFVRGLSWTEENDLVSCGWDKKVIRHAF</sequence>
<keyword evidence="4" id="KW-0677">Repeat</keyword>
<feature type="repeat" description="WD" evidence="5">
    <location>
        <begin position="103"/>
        <end position="144"/>
    </location>
</feature>
<dbReference type="PROSITE" id="PS50082">
    <property type="entry name" value="WD_REPEATS_2"/>
    <property type="match status" value="1"/>
</dbReference>
<accession>A0AAV6VBW3</accession>
<keyword evidence="2" id="KW-0963">Cytoplasm</keyword>
<comment type="subcellular location">
    <subcellularLocation>
        <location evidence="1">Cytoplasm</location>
    </subcellularLocation>
</comment>
<dbReference type="InterPro" id="IPR015943">
    <property type="entry name" value="WD40/YVTN_repeat-like_dom_sf"/>
</dbReference>
<dbReference type="PANTHER" id="PTHR46853">
    <property type="entry name" value="METHYLOSOME PROTEIN 50"/>
    <property type="match status" value="1"/>
</dbReference>
<organism evidence="6 7">
    <name type="scientific">Oedothorax gibbosus</name>
    <dbReference type="NCBI Taxonomy" id="931172"/>
    <lineage>
        <taxon>Eukaryota</taxon>
        <taxon>Metazoa</taxon>
        <taxon>Ecdysozoa</taxon>
        <taxon>Arthropoda</taxon>
        <taxon>Chelicerata</taxon>
        <taxon>Arachnida</taxon>
        <taxon>Araneae</taxon>
        <taxon>Araneomorphae</taxon>
        <taxon>Entelegynae</taxon>
        <taxon>Araneoidea</taxon>
        <taxon>Linyphiidae</taxon>
        <taxon>Erigoninae</taxon>
        <taxon>Oedothorax</taxon>
    </lineage>
</organism>
<dbReference type="Proteomes" id="UP000827092">
    <property type="component" value="Unassembled WGS sequence"/>
</dbReference>
<evidence type="ECO:0000313" key="7">
    <source>
        <dbReference type="Proteomes" id="UP000827092"/>
    </source>
</evidence>
<dbReference type="PROSITE" id="PS00678">
    <property type="entry name" value="WD_REPEATS_1"/>
    <property type="match status" value="1"/>
</dbReference>
<evidence type="ECO:0000256" key="4">
    <source>
        <dbReference type="ARBA" id="ARBA00022737"/>
    </source>
</evidence>
<dbReference type="InterPro" id="IPR036322">
    <property type="entry name" value="WD40_repeat_dom_sf"/>
</dbReference>
<dbReference type="PROSITE" id="PS50294">
    <property type="entry name" value="WD_REPEATS_REGION"/>
    <property type="match status" value="1"/>
</dbReference>
<keyword evidence="7" id="KW-1185">Reference proteome</keyword>
<evidence type="ECO:0000313" key="6">
    <source>
        <dbReference type="EMBL" id="KAG8194250.1"/>
    </source>
</evidence>
<evidence type="ECO:0008006" key="8">
    <source>
        <dbReference type="Google" id="ProtNLM"/>
    </source>
</evidence>
<dbReference type="EMBL" id="JAFNEN010000106">
    <property type="protein sequence ID" value="KAG8194250.1"/>
    <property type="molecule type" value="Genomic_DNA"/>
</dbReference>
<dbReference type="PANTHER" id="PTHR46853:SF1">
    <property type="entry name" value="METHYLOSOME PROTEIN 50"/>
    <property type="match status" value="1"/>
</dbReference>
<protein>
    <recommendedName>
        <fullName evidence="8">Methylosome protein 50</fullName>
    </recommendedName>
</protein>